<dbReference type="GeneID" id="73343695"/>
<dbReference type="EMBL" id="CP019477">
    <property type="protein sequence ID" value="UQC84211.1"/>
    <property type="molecule type" value="Genomic_DNA"/>
</dbReference>
<gene>
    <name evidence="2" type="ORF">CLUP02_09707</name>
</gene>
<dbReference type="AlphaFoldDB" id="A0A9Q8SVC0"/>
<proteinExistence type="predicted"/>
<evidence type="ECO:0000313" key="2">
    <source>
        <dbReference type="EMBL" id="UQC84211.1"/>
    </source>
</evidence>
<evidence type="ECO:0000313" key="3">
    <source>
        <dbReference type="Proteomes" id="UP000830671"/>
    </source>
</evidence>
<organism evidence="2 3">
    <name type="scientific">Colletotrichum lupini</name>
    <dbReference type="NCBI Taxonomy" id="145971"/>
    <lineage>
        <taxon>Eukaryota</taxon>
        <taxon>Fungi</taxon>
        <taxon>Dikarya</taxon>
        <taxon>Ascomycota</taxon>
        <taxon>Pezizomycotina</taxon>
        <taxon>Sordariomycetes</taxon>
        <taxon>Hypocreomycetidae</taxon>
        <taxon>Glomerellales</taxon>
        <taxon>Glomerellaceae</taxon>
        <taxon>Colletotrichum</taxon>
        <taxon>Colletotrichum acutatum species complex</taxon>
    </lineage>
</organism>
<sequence>MGSNTQSLSPSPQPSCRDEILIAGGTAPMGCNEDQSVEKHEEVEKQPYRPGSDRAKQPTECSTTSALSGPQEIQLQVLRNLSDLDNLHAAICVSPTLHKCYLSARRGLLYHHLGKTFHSHRIFVDAFAAHKLGILRESASEDELKLLEEFMDSYLNLQSDPENFRAVCTVDDLAGIARFYSSTVRSALP</sequence>
<accession>A0A9Q8SVC0</accession>
<feature type="compositionally biased region" description="Basic and acidic residues" evidence="1">
    <location>
        <begin position="36"/>
        <end position="57"/>
    </location>
</feature>
<name>A0A9Q8SVC0_9PEZI</name>
<dbReference type="RefSeq" id="XP_049145829.1">
    <property type="nucleotide sequence ID" value="XM_049288685.1"/>
</dbReference>
<feature type="region of interest" description="Disordered" evidence="1">
    <location>
        <begin position="25"/>
        <end position="66"/>
    </location>
</feature>
<keyword evidence="3" id="KW-1185">Reference proteome</keyword>
<reference evidence="2" key="1">
    <citation type="journal article" date="2021" name="Mol. Plant Microbe Interact.">
        <title>Complete Genome Sequence of the Plant-Pathogenic Fungus Colletotrichum lupini.</title>
        <authorList>
            <person name="Baroncelli R."/>
            <person name="Pensec F."/>
            <person name="Da Lio D."/>
            <person name="Boufleur T."/>
            <person name="Vicente I."/>
            <person name="Sarrocco S."/>
            <person name="Picot A."/>
            <person name="Baraldi E."/>
            <person name="Sukno S."/>
            <person name="Thon M."/>
            <person name="Le Floch G."/>
        </authorList>
    </citation>
    <scope>NUCLEOTIDE SEQUENCE</scope>
    <source>
        <strain evidence="2">IMI 504893</strain>
    </source>
</reference>
<dbReference type="KEGG" id="clup:CLUP02_09707"/>
<evidence type="ECO:0000256" key="1">
    <source>
        <dbReference type="SAM" id="MobiDB-lite"/>
    </source>
</evidence>
<dbReference type="Proteomes" id="UP000830671">
    <property type="component" value="Chromosome 5"/>
</dbReference>
<evidence type="ECO:0008006" key="4">
    <source>
        <dbReference type="Google" id="ProtNLM"/>
    </source>
</evidence>
<protein>
    <recommendedName>
        <fullName evidence="4">F-box domain-containing protein</fullName>
    </recommendedName>
</protein>